<sequence>MKENISNVEYASLMYDFYGNLLDENKREIMDLYHEDNLSLTEIAEELGLSRQGVHYALKKAESSLEKYEAALGLVAEWKANNALIFEADNLLESMSSVDDAEELRGALSKMNEFMHKALGL</sequence>
<evidence type="ECO:0000313" key="5">
    <source>
        <dbReference type="Proteomes" id="UP000237883"/>
    </source>
</evidence>
<dbReference type="OrthoDB" id="6392at2"/>
<protein>
    <submittedName>
        <fullName evidence="4">Winged helix-turn-helix transcriptional regulator</fullName>
    </submittedName>
</protein>
<proteinExistence type="inferred from homology"/>
<reference evidence="4" key="3">
    <citation type="submission" date="2020-04" db="EMBL/GenBank/DDBJ databases">
        <title>Deep metagenomics examines the oral microbiome during advanced dental caries in children, revealing novel taxa and co-occurrences with host molecules.</title>
        <authorList>
            <person name="Baker J.L."/>
            <person name="Morton J.T."/>
            <person name="Dinis M."/>
            <person name="Alvarez R."/>
            <person name="Tran N.C."/>
            <person name="Knight R."/>
            <person name="Edlund A."/>
        </authorList>
    </citation>
    <scope>NUCLEOTIDE SEQUENCE</scope>
    <source>
        <strain evidence="4">JCVI_24_bin.8</strain>
    </source>
</reference>
<evidence type="ECO:0000256" key="1">
    <source>
        <dbReference type="ARBA" id="ARBA00008720"/>
    </source>
</evidence>
<reference evidence="5" key="2">
    <citation type="submission" date="2018-02" db="EMBL/GenBank/DDBJ databases">
        <authorList>
            <person name="Holder M.E."/>
            <person name="Ajami N.J."/>
            <person name="Petrosino J.F."/>
        </authorList>
    </citation>
    <scope>NUCLEOTIDE SEQUENCE [LARGE SCALE GENOMIC DNA]</scope>
    <source>
        <strain evidence="5">CCUG 47132</strain>
    </source>
</reference>
<dbReference type="GeneID" id="78391761"/>
<dbReference type="InterPro" id="IPR013324">
    <property type="entry name" value="RNA_pol_sigma_r3/r4-like"/>
</dbReference>
<dbReference type="InterPro" id="IPR007394">
    <property type="entry name" value="UPF0122"/>
</dbReference>
<accession>A0A2S0L6R1</accession>
<keyword evidence="5" id="KW-1185">Reference proteome</keyword>
<dbReference type="RefSeq" id="WP_106058012.1">
    <property type="nucleotide sequence ID" value="NZ_CAURSC010000003.1"/>
</dbReference>
<evidence type="ECO:0000313" key="3">
    <source>
        <dbReference type="EMBL" id="AVM48959.1"/>
    </source>
</evidence>
<comment type="similarity">
    <text evidence="1">Belongs to the UPF0122 family.</text>
</comment>
<dbReference type="Pfam" id="PF04297">
    <property type="entry name" value="UPF0122"/>
    <property type="match status" value="1"/>
</dbReference>
<dbReference type="Proteomes" id="UP000722050">
    <property type="component" value="Unassembled WGS sequence"/>
</dbReference>
<dbReference type="EMBL" id="CP027228">
    <property type="protein sequence ID" value="AVM48959.1"/>
    <property type="molecule type" value="Genomic_DNA"/>
</dbReference>
<evidence type="ECO:0000313" key="4">
    <source>
        <dbReference type="EMBL" id="MBF1352951.1"/>
    </source>
</evidence>
<dbReference type="KEGG" id="mdv:C5Q96_05730"/>
<dbReference type="CDD" id="cd00090">
    <property type="entry name" value="HTH_ARSR"/>
    <property type="match status" value="1"/>
</dbReference>
<dbReference type="PANTHER" id="PTHR40083:SF1">
    <property type="entry name" value="UPF0122 PROTEIN YLXM"/>
    <property type="match status" value="1"/>
</dbReference>
<dbReference type="InterPro" id="IPR036388">
    <property type="entry name" value="WH-like_DNA-bd_sf"/>
</dbReference>
<dbReference type="PANTHER" id="PTHR40083">
    <property type="entry name" value="UPF0122 PROTEIN CBO2450/CLC_2298"/>
    <property type="match status" value="1"/>
</dbReference>
<dbReference type="EMBL" id="JABZQH010000347">
    <property type="protein sequence ID" value="MBF1352951.1"/>
    <property type="molecule type" value="Genomic_DNA"/>
</dbReference>
<dbReference type="Gene3D" id="1.10.10.10">
    <property type="entry name" value="Winged helix-like DNA-binding domain superfamily/Winged helix DNA-binding domain"/>
    <property type="match status" value="1"/>
</dbReference>
<comment type="function">
    <text evidence="2">Might take part in the signal recognition particle (SRP) pathway. This is inferred from the conservation of its genetic proximity to ftsY/ffh. May be a regulatory protein.</text>
</comment>
<dbReference type="InterPro" id="IPR011991">
    <property type="entry name" value="ArsR-like_HTH"/>
</dbReference>
<organism evidence="3 5">
    <name type="scientific">Mogibacterium diversum</name>
    <dbReference type="NCBI Taxonomy" id="114527"/>
    <lineage>
        <taxon>Bacteria</taxon>
        <taxon>Bacillati</taxon>
        <taxon>Bacillota</taxon>
        <taxon>Clostridia</taxon>
        <taxon>Peptostreptococcales</taxon>
        <taxon>Anaerovoracaceae</taxon>
        <taxon>Mogibacterium</taxon>
    </lineage>
</organism>
<dbReference type="Proteomes" id="UP000237883">
    <property type="component" value="Chromosome"/>
</dbReference>
<dbReference type="SUPFAM" id="SSF88659">
    <property type="entry name" value="Sigma3 and sigma4 domains of RNA polymerase sigma factors"/>
    <property type="match status" value="1"/>
</dbReference>
<evidence type="ECO:0000256" key="2">
    <source>
        <dbReference type="ARBA" id="ARBA00024764"/>
    </source>
</evidence>
<dbReference type="AlphaFoldDB" id="A0A2S0L6R1"/>
<gene>
    <name evidence="3" type="ORF">C5Q96_05730</name>
    <name evidence="4" type="ORF">HXM71_07575</name>
</gene>
<name>A0A2S0L6R1_9FIRM</name>
<reference evidence="3" key="1">
    <citation type="submission" date="2018-02" db="EMBL/GenBank/DDBJ databases">
        <authorList>
            <person name="Cohen D.B."/>
            <person name="Kent A.D."/>
        </authorList>
    </citation>
    <scope>NUCLEOTIDE SEQUENCE [LARGE SCALE GENOMIC DNA]</scope>
    <source>
        <strain evidence="3">CCUG 47132</strain>
    </source>
</reference>